<accession>X1GM65</accession>
<feature type="non-terminal residue" evidence="1">
    <location>
        <position position="1"/>
    </location>
</feature>
<comment type="caution">
    <text evidence="1">The sequence shown here is derived from an EMBL/GenBank/DDBJ whole genome shotgun (WGS) entry which is preliminary data.</text>
</comment>
<protein>
    <recommendedName>
        <fullName evidence="2">UDP-3-O-[3-hydroxymyristoyl] glucosamine N-acyltransferase non-repeat region domain-containing protein</fullName>
    </recommendedName>
</protein>
<proteinExistence type="predicted"/>
<name>X1GM65_9ZZZZ</name>
<dbReference type="SUPFAM" id="SSF51161">
    <property type="entry name" value="Trimeric LpxA-like enzymes"/>
    <property type="match status" value="1"/>
</dbReference>
<evidence type="ECO:0000313" key="1">
    <source>
        <dbReference type="EMBL" id="GAH58292.1"/>
    </source>
</evidence>
<organism evidence="1">
    <name type="scientific">marine sediment metagenome</name>
    <dbReference type="NCBI Taxonomy" id="412755"/>
    <lineage>
        <taxon>unclassified sequences</taxon>
        <taxon>metagenomes</taxon>
        <taxon>ecological metagenomes</taxon>
    </lineage>
</organism>
<gene>
    <name evidence="1" type="ORF">S03H2_40646</name>
</gene>
<dbReference type="EMBL" id="BARU01025214">
    <property type="protein sequence ID" value="GAH58292.1"/>
    <property type="molecule type" value="Genomic_DNA"/>
</dbReference>
<dbReference type="AlphaFoldDB" id="X1GM65"/>
<reference evidence="1" key="1">
    <citation type="journal article" date="2014" name="Front. Microbiol.">
        <title>High frequency of phylogenetically diverse reductive dehalogenase-homologous genes in deep subseafloor sedimentary metagenomes.</title>
        <authorList>
            <person name="Kawai M."/>
            <person name="Futagami T."/>
            <person name="Toyoda A."/>
            <person name="Takaki Y."/>
            <person name="Nishi S."/>
            <person name="Hori S."/>
            <person name="Arai W."/>
            <person name="Tsubouchi T."/>
            <person name="Morono Y."/>
            <person name="Uchiyama I."/>
            <person name="Ito T."/>
            <person name="Fujiyama A."/>
            <person name="Inagaki F."/>
            <person name="Takami H."/>
        </authorList>
    </citation>
    <scope>NUCLEOTIDE SEQUENCE</scope>
    <source>
        <strain evidence="1">Expedition CK06-06</strain>
    </source>
</reference>
<sequence length="58" mass="6133">EGVFIGRNSILSCKNGNIIISKNVNIGFNCEVFSASKVKIGENTLLAAYSYIIAGGHS</sequence>
<dbReference type="InterPro" id="IPR011004">
    <property type="entry name" value="Trimer_LpxA-like_sf"/>
</dbReference>
<dbReference type="Gene3D" id="2.160.10.10">
    <property type="entry name" value="Hexapeptide repeat proteins"/>
    <property type="match status" value="1"/>
</dbReference>
<evidence type="ECO:0008006" key="2">
    <source>
        <dbReference type="Google" id="ProtNLM"/>
    </source>
</evidence>